<dbReference type="GO" id="GO:0080142">
    <property type="term" value="P:regulation of salicylic acid biosynthetic process"/>
    <property type="evidence" value="ECO:0007669"/>
    <property type="project" value="TreeGrafter"/>
</dbReference>
<dbReference type="AlphaFoldDB" id="A0A8J5VN59"/>
<reference evidence="2" key="1">
    <citation type="journal article" date="2021" name="bioRxiv">
        <title>Whole Genome Assembly and Annotation of Northern Wild Rice, Zizania palustris L., Supports a Whole Genome Duplication in the Zizania Genus.</title>
        <authorList>
            <person name="Haas M."/>
            <person name="Kono T."/>
            <person name="Macchietto M."/>
            <person name="Millas R."/>
            <person name="McGilp L."/>
            <person name="Shao M."/>
            <person name="Duquette J."/>
            <person name="Hirsch C.N."/>
            <person name="Kimball J."/>
        </authorList>
    </citation>
    <scope>NUCLEOTIDE SEQUENCE</scope>
    <source>
        <tissue evidence="2">Fresh leaf tissue</tissue>
    </source>
</reference>
<sequence length="200" mass="22360">MPSVRAINRAVQSCVRAINRDQLYGKIGKLCADWKEFVNLTLQACEPIASRADGSAASPSPLGFCRTLGDQNQPPRYKLRFTNGLSNEVFTKKGICAVNGEPLKISVDVNNLQETGSDRLLHAKIRVVLDGDFNTNDHERWTSEDFSKHIVRPRDKVGAVLKGELEPSLKNGEAYLQDATFVDNSKFMRSGKFRLWGNDY</sequence>
<dbReference type="GO" id="GO:0003700">
    <property type="term" value="F:DNA-binding transcription factor activity"/>
    <property type="evidence" value="ECO:0007669"/>
    <property type="project" value="TreeGrafter"/>
</dbReference>
<organism evidence="2 3">
    <name type="scientific">Zizania palustris</name>
    <name type="common">Northern wild rice</name>
    <dbReference type="NCBI Taxonomy" id="103762"/>
    <lineage>
        <taxon>Eukaryota</taxon>
        <taxon>Viridiplantae</taxon>
        <taxon>Streptophyta</taxon>
        <taxon>Embryophyta</taxon>
        <taxon>Tracheophyta</taxon>
        <taxon>Spermatophyta</taxon>
        <taxon>Magnoliopsida</taxon>
        <taxon>Liliopsida</taxon>
        <taxon>Poales</taxon>
        <taxon>Poaceae</taxon>
        <taxon>BOP clade</taxon>
        <taxon>Oryzoideae</taxon>
        <taxon>Oryzeae</taxon>
        <taxon>Zizaniinae</taxon>
        <taxon>Zizania</taxon>
    </lineage>
</organism>
<name>A0A8J5VN59_ZIZPA</name>
<protein>
    <recommendedName>
        <fullName evidence="1">Calmodulin binding protein-like N-terminal domain-containing protein</fullName>
    </recommendedName>
</protein>
<reference evidence="2" key="2">
    <citation type="submission" date="2021-02" db="EMBL/GenBank/DDBJ databases">
        <authorList>
            <person name="Kimball J.A."/>
            <person name="Haas M.W."/>
            <person name="Macchietto M."/>
            <person name="Kono T."/>
            <person name="Duquette J."/>
            <person name="Shao M."/>
        </authorList>
    </citation>
    <scope>NUCLEOTIDE SEQUENCE</scope>
    <source>
        <tissue evidence="2">Fresh leaf tissue</tissue>
    </source>
</reference>
<dbReference type="PANTHER" id="PTHR31713:SF47">
    <property type="entry name" value="PROTEIN, PUTATIVE, EXPRESSED-RELATED"/>
    <property type="match status" value="1"/>
</dbReference>
<dbReference type="GO" id="GO:0005634">
    <property type="term" value="C:nucleus"/>
    <property type="evidence" value="ECO:0007669"/>
    <property type="project" value="TreeGrafter"/>
</dbReference>
<proteinExistence type="predicted"/>
<dbReference type="InterPro" id="IPR046831">
    <property type="entry name" value="Calmodulin_bind_N"/>
</dbReference>
<evidence type="ECO:0000313" key="3">
    <source>
        <dbReference type="Proteomes" id="UP000729402"/>
    </source>
</evidence>
<feature type="domain" description="Calmodulin binding protein-like N-terminal" evidence="1">
    <location>
        <begin position="77"/>
        <end position="195"/>
    </location>
</feature>
<dbReference type="Proteomes" id="UP000729402">
    <property type="component" value="Unassembled WGS sequence"/>
</dbReference>
<dbReference type="GO" id="GO:0005516">
    <property type="term" value="F:calmodulin binding"/>
    <property type="evidence" value="ECO:0007669"/>
    <property type="project" value="InterPro"/>
</dbReference>
<dbReference type="Pfam" id="PF07887">
    <property type="entry name" value="Calmodulin_bind"/>
    <property type="match status" value="1"/>
</dbReference>
<accession>A0A8J5VN59</accession>
<dbReference type="OrthoDB" id="1289059at2759"/>
<evidence type="ECO:0000313" key="2">
    <source>
        <dbReference type="EMBL" id="KAG8064651.1"/>
    </source>
</evidence>
<dbReference type="EMBL" id="JAAALK010000285">
    <property type="protein sequence ID" value="KAG8064651.1"/>
    <property type="molecule type" value="Genomic_DNA"/>
</dbReference>
<evidence type="ECO:0000259" key="1">
    <source>
        <dbReference type="Pfam" id="PF07887"/>
    </source>
</evidence>
<dbReference type="GO" id="GO:0043565">
    <property type="term" value="F:sequence-specific DNA binding"/>
    <property type="evidence" value="ECO:0007669"/>
    <property type="project" value="TreeGrafter"/>
</dbReference>
<gene>
    <name evidence="2" type="ORF">GUJ93_ZPchr0004g40358</name>
</gene>
<dbReference type="PANTHER" id="PTHR31713">
    <property type="entry name" value="OS02G0177800 PROTEIN"/>
    <property type="match status" value="1"/>
</dbReference>
<keyword evidence="3" id="KW-1185">Reference proteome</keyword>
<comment type="caution">
    <text evidence="2">The sequence shown here is derived from an EMBL/GenBank/DDBJ whole genome shotgun (WGS) entry which is preliminary data.</text>
</comment>
<dbReference type="InterPro" id="IPR012416">
    <property type="entry name" value="CBP60"/>
</dbReference>